<dbReference type="Gene3D" id="1.10.3480.10">
    <property type="entry name" value="TorD-like"/>
    <property type="match status" value="1"/>
</dbReference>
<evidence type="ECO:0000313" key="3">
    <source>
        <dbReference type="Proteomes" id="UP000004198"/>
    </source>
</evidence>
<comment type="caution">
    <text evidence="2">The sequence shown here is derived from an EMBL/GenBank/DDBJ whole genome shotgun (WGS) entry which is preliminary data.</text>
</comment>
<evidence type="ECO:0000256" key="1">
    <source>
        <dbReference type="ARBA" id="ARBA00023186"/>
    </source>
</evidence>
<dbReference type="PANTHER" id="PTHR34227:SF1">
    <property type="entry name" value="DIMETHYL SULFOXIDE REDUCTASE CHAPERONE-RELATED"/>
    <property type="match status" value="1"/>
</dbReference>
<keyword evidence="1" id="KW-0143">Chaperone</keyword>
<dbReference type="InterPro" id="IPR036411">
    <property type="entry name" value="TorD-like_sf"/>
</dbReference>
<dbReference type="OrthoDB" id="9795302at2"/>
<protein>
    <submittedName>
        <fullName evidence="2">Cytoplasmic chaperone TorD family protein</fullName>
    </submittedName>
</protein>
<dbReference type="PANTHER" id="PTHR34227">
    <property type="entry name" value="CHAPERONE PROTEIN YCDY"/>
    <property type="match status" value="1"/>
</dbReference>
<dbReference type="InterPro" id="IPR050289">
    <property type="entry name" value="TorD/DmsD_chaperones"/>
</dbReference>
<keyword evidence="3" id="KW-1185">Reference proteome</keyword>
<dbReference type="Pfam" id="PF02613">
    <property type="entry name" value="Nitrate_red_del"/>
    <property type="match status" value="1"/>
</dbReference>
<dbReference type="KEGG" id="cck:Ccar_14390"/>
<dbReference type="PATRIC" id="fig|536227.13.peg.3015"/>
<gene>
    <name evidence="2" type="ORF">CcarbDRAFT_3249</name>
</gene>
<proteinExistence type="predicted"/>
<reference evidence="2 3" key="1">
    <citation type="submission" date="2009-06" db="EMBL/GenBank/DDBJ databases">
        <title>The draft genome of Clostridium carboxidivorans P7.</title>
        <authorList>
            <consortium name="US DOE Joint Genome Institute (JGI-PGF)"/>
            <person name="Lucas S."/>
            <person name="Copeland A."/>
            <person name="Lapidus A."/>
            <person name="Glavina del Rio T."/>
            <person name="Tice H."/>
            <person name="Bruce D."/>
            <person name="Goodwin L."/>
            <person name="Pitluck S."/>
            <person name="Larimer F."/>
            <person name="Land M.L."/>
            <person name="Hauser L."/>
            <person name="Hemme C.L."/>
        </authorList>
    </citation>
    <scope>NUCLEOTIDE SEQUENCE [LARGE SCALE GENOMIC DNA]</scope>
    <source>
        <strain evidence="2 3">P7</strain>
    </source>
</reference>
<dbReference type="eggNOG" id="COG3381">
    <property type="taxonomic scope" value="Bacteria"/>
</dbReference>
<organism evidence="2 3">
    <name type="scientific">Clostridium carboxidivorans P7</name>
    <dbReference type="NCBI Taxonomy" id="536227"/>
    <lineage>
        <taxon>Bacteria</taxon>
        <taxon>Bacillati</taxon>
        <taxon>Bacillota</taxon>
        <taxon>Clostridia</taxon>
        <taxon>Eubacteriales</taxon>
        <taxon>Clostridiaceae</taxon>
        <taxon>Clostridium</taxon>
    </lineage>
</organism>
<accession>C6PWT2</accession>
<dbReference type="EMBL" id="ACVI01000058">
    <property type="protein sequence ID" value="EET86307.1"/>
    <property type="molecule type" value="Genomic_DNA"/>
</dbReference>
<dbReference type="RefSeq" id="WP_007062134.1">
    <property type="nucleotide sequence ID" value="NZ_ACVI01000058.1"/>
</dbReference>
<sequence length="226" mass="27049">MDKNEELKFLLEIRLFYYSFLKSIFLSEPTKELLKLILQDDMIDKMPFKEESELIKEGYEEIADFFSNKDVLSDESFEELHWDYTRMFIGPYKLPAPPWESAYLNDERLLFQKETMEVRDMYVKYSFISENYLYEPDDHIGLELDFMSKLIELSIEAYEKSDEEKFLKVIKDEEFFLSNHLLKWCNGFSEDIINNSNTNFYKGIAKVLSGYLEFDCEMVKGIIKNL</sequence>
<dbReference type="SUPFAM" id="SSF89155">
    <property type="entry name" value="TorD-like"/>
    <property type="match status" value="1"/>
</dbReference>
<evidence type="ECO:0000313" key="2">
    <source>
        <dbReference type="EMBL" id="EET86307.1"/>
    </source>
</evidence>
<name>C6PWT2_9CLOT</name>
<dbReference type="STRING" id="536227.Ccar_14390"/>
<dbReference type="Proteomes" id="UP000004198">
    <property type="component" value="Unassembled WGS sequence"/>
</dbReference>
<dbReference type="InterPro" id="IPR020945">
    <property type="entry name" value="DMSO/NO3_reduct_chaperone"/>
</dbReference>
<dbReference type="AlphaFoldDB" id="C6PWT2"/>